<evidence type="ECO:0000256" key="1">
    <source>
        <dbReference type="SAM" id="MobiDB-lite"/>
    </source>
</evidence>
<dbReference type="AlphaFoldDB" id="A0A917BRM2"/>
<evidence type="ECO:0000256" key="2">
    <source>
        <dbReference type="SAM" id="SignalP"/>
    </source>
</evidence>
<evidence type="ECO:0000313" key="3">
    <source>
        <dbReference type="EMBL" id="GGF53859.1"/>
    </source>
</evidence>
<protein>
    <recommendedName>
        <fullName evidence="5">Lipoprotein</fullName>
    </recommendedName>
</protein>
<evidence type="ECO:0008006" key="5">
    <source>
        <dbReference type="Google" id="ProtNLM"/>
    </source>
</evidence>
<feature type="region of interest" description="Disordered" evidence="1">
    <location>
        <begin position="30"/>
        <end position="53"/>
    </location>
</feature>
<reference evidence="3" key="1">
    <citation type="journal article" date="2014" name="Int. J. Syst. Evol. Microbiol.">
        <title>Complete genome sequence of Corynebacterium casei LMG S-19264T (=DSM 44701T), isolated from a smear-ripened cheese.</title>
        <authorList>
            <consortium name="US DOE Joint Genome Institute (JGI-PGF)"/>
            <person name="Walter F."/>
            <person name="Albersmeier A."/>
            <person name="Kalinowski J."/>
            <person name="Ruckert C."/>
        </authorList>
    </citation>
    <scope>NUCLEOTIDE SEQUENCE</scope>
    <source>
        <strain evidence="3">CGMCC 1.15254</strain>
    </source>
</reference>
<reference evidence="3" key="2">
    <citation type="submission" date="2020-09" db="EMBL/GenBank/DDBJ databases">
        <authorList>
            <person name="Sun Q."/>
            <person name="Zhou Y."/>
        </authorList>
    </citation>
    <scope>NUCLEOTIDE SEQUENCE</scope>
    <source>
        <strain evidence="3">CGMCC 1.15254</strain>
    </source>
</reference>
<name>A0A917BRM2_9PROT</name>
<gene>
    <name evidence="3" type="ORF">GCM10011332_04020</name>
</gene>
<comment type="caution">
    <text evidence="3">The sequence shown here is derived from an EMBL/GenBank/DDBJ whole genome shotgun (WGS) entry which is preliminary data.</text>
</comment>
<proteinExistence type="predicted"/>
<sequence length="53" mass="5805">MMRHRILMVLLLAAFAVSLNACGRVGKPVAPDDVDPKYPRQYPAQQPVPGSTK</sequence>
<dbReference type="RefSeq" id="WP_188660750.1">
    <property type="nucleotide sequence ID" value="NZ_BMHV01000002.1"/>
</dbReference>
<dbReference type="EMBL" id="BMHV01000002">
    <property type="protein sequence ID" value="GGF53859.1"/>
    <property type="molecule type" value="Genomic_DNA"/>
</dbReference>
<feature type="chain" id="PRO_5037526095" description="Lipoprotein" evidence="2">
    <location>
        <begin position="22"/>
        <end position="53"/>
    </location>
</feature>
<organism evidence="3 4">
    <name type="scientific">Terasakiella brassicae</name>
    <dbReference type="NCBI Taxonomy" id="1634917"/>
    <lineage>
        <taxon>Bacteria</taxon>
        <taxon>Pseudomonadati</taxon>
        <taxon>Pseudomonadota</taxon>
        <taxon>Alphaproteobacteria</taxon>
        <taxon>Rhodospirillales</taxon>
        <taxon>Terasakiellaceae</taxon>
        <taxon>Terasakiella</taxon>
    </lineage>
</organism>
<feature type="signal peptide" evidence="2">
    <location>
        <begin position="1"/>
        <end position="21"/>
    </location>
</feature>
<keyword evidence="4" id="KW-1185">Reference proteome</keyword>
<accession>A0A917BRM2</accession>
<keyword evidence="2" id="KW-0732">Signal</keyword>
<dbReference type="Proteomes" id="UP000632498">
    <property type="component" value="Unassembled WGS sequence"/>
</dbReference>
<evidence type="ECO:0000313" key="4">
    <source>
        <dbReference type="Proteomes" id="UP000632498"/>
    </source>
</evidence>